<accession>A0A136ILD8</accession>
<gene>
    <name evidence="3" type="ORF">Micbo1qcDRAFT_180823</name>
</gene>
<dbReference type="OrthoDB" id="4785547at2759"/>
<dbReference type="Proteomes" id="UP000070501">
    <property type="component" value="Unassembled WGS sequence"/>
</dbReference>
<name>A0A136ILD8_9PEZI</name>
<dbReference type="AlphaFoldDB" id="A0A136ILD8"/>
<evidence type="ECO:0000256" key="1">
    <source>
        <dbReference type="SAM" id="MobiDB-lite"/>
    </source>
</evidence>
<dbReference type="EMBL" id="KQ964282">
    <property type="protein sequence ID" value="KXJ85449.1"/>
    <property type="molecule type" value="Genomic_DNA"/>
</dbReference>
<evidence type="ECO:0000259" key="2">
    <source>
        <dbReference type="PROSITE" id="PS50181"/>
    </source>
</evidence>
<feature type="region of interest" description="Disordered" evidence="1">
    <location>
        <begin position="553"/>
        <end position="573"/>
    </location>
</feature>
<dbReference type="PROSITE" id="PS50181">
    <property type="entry name" value="FBOX"/>
    <property type="match status" value="1"/>
</dbReference>
<feature type="compositionally biased region" description="Basic and acidic residues" evidence="1">
    <location>
        <begin position="560"/>
        <end position="573"/>
    </location>
</feature>
<dbReference type="InterPro" id="IPR001810">
    <property type="entry name" value="F-box_dom"/>
</dbReference>
<protein>
    <recommendedName>
        <fullName evidence="2">F-box domain-containing protein</fullName>
    </recommendedName>
</protein>
<sequence>MTLATATMPAQRPAAPISRLPEELLVGILSYVLPPSHHQLNPTDRRQKVANASSLLHVSRLFRRLAEPLAYYTFEFYDDSTGDEYNLLDDDELKTAPVPVPMFYFLSECHQAIGPHIRHFSTGYLDLRLGGGIMAAFRSAPFREYLGSTYSAAFQRFLDELLTSVEDSDSSEEPGRGLGTDMLAIYGLTIAHSVETVEFALENDFDLSPLGRFVAFCGAQRQGQLRVPRVREDDCRGEDKDVEDVIFRAPLSRLRRLEISDFWEQHFTTDTDMKSLLLYPGLESCTATSIKWTTHDDNNSDGQLTTQPHLKHLVLAPADFPCRGNSTILARLLRTYPALETLVLRPRAYDPQLDWHEQIYHETPSTDYAGFGDALRRHGAALRRLDLDLYGGSFQDASMERYDSGVLGSLRAGGDDGDDCGPQPPVAQLEWLRIPLARLVSSADELRGSALGGSPDIGALLPSSLRYLWLRWPDLFGRLEIVEAYRTGLYNILEGSAKGDGRLPRLEWVLLEAKHSGWSSDKFAPQPGWKEEWIGNRYCLFRRMEDSLKEGGRKRNVLSGKEHPEGWEDIVPK</sequence>
<evidence type="ECO:0000313" key="3">
    <source>
        <dbReference type="EMBL" id="KXJ85449.1"/>
    </source>
</evidence>
<reference evidence="4" key="1">
    <citation type="submission" date="2016-02" db="EMBL/GenBank/DDBJ databases">
        <title>Draft genome sequence of Microdochium bolleyi, a fungal endophyte of beachgrass.</title>
        <authorList>
            <consortium name="DOE Joint Genome Institute"/>
            <person name="David A.S."/>
            <person name="May G."/>
            <person name="Haridas S."/>
            <person name="Lim J."/>
            <person name="Wang M."/>
            <person name="Labutti K."/>
            <person name="Lipzen A."/>
            <person name="Barry K."/>
            <person name="Grigoriev I.V."/>
        </authorList>
    </citation>
    <scope>NUCLEOTIDE SEQUENCE [LARGE SCALE GENOMIC DNA]</scope>
    <source>
        <strain evidence="4">J235TASD1</strain>
    </source>
</reference>
<dbReference type="InParanoid" id="A0A136ILD8"/>
<feature type="domain" description="F-box" evidence="2">
    <location>
        <begin position="14"/>
        <end position="65"/>
    </location>
</feature>
<organism evidence="3 4">
    <name type="scientific">Microdochium bolleyi</name>
    <dbReference type="NCBI Taxonomy" id="196109"/>
    <lineage>
        <taxon>Eukaryota</taxon>
        <taxon>Fungi</taxon>
        <taxon>Dikarya</taxon>
        <taxon>Ascomycota</taxon>
        <taxon>Pezizomycotina</taxon>
        <taxon>Sordariomycetes</taxon>
        <taxon>Xylariomycetidae</taxon>
        <taxon>Xylariales</taxon>
        <taxon>Microdochiaceae</taxon>
        <taxon>Microdochium</taxon>
    </lineage>
</organism>
<proteinExistence type="predicted"/>
<evidence type="ECO:0000313" key="4">
    <source>
        <dbReference type="Proteomes" id="UP000070501"/>
    </source>
</evidence>
<keyword evidence="4" id="KW-1185">Reference proteome</keyword>